<protein>
    <submittedName>
        <fullName evidence="1">Uncharacterized protein</fullName>
    </submittedName>
</protein>
<keyword evidence="2" id="KW-1185">Reference proteome</keyword>
<dbReference type="OrthoDB" id="1680511at2759"/>
<name>A0A833RPE7_9POAL</name>
<dbReference type="EMBL" id="SWLB01000006">
    <property type="protein sequence ID" value="KAF3337879.1"/>
    <property type="molecule type" value="Genomic_DNA"/>
</dbReference>
<gene>
    <name evidence="1" type="ORF">FCM35_KLT18466</name>
</gene>
<evidence type="ECO:0000313" key="1">
    <source>
        <dbReference type="EMBL" id="KAF3337879.1"/>
    </source>
</evidence>
<organism evidence="1 2">
    <name type="scientific">Carex littledalei</name>
    <dbReference type="NCBI Taxonomy" id="544730"/>
    <lineage>
        <taxon>Eukaryota</taxon>
        <taxon>Viridiplantae</taxon>
        <taxon>Streptophyta</taxon>
        <taxon>Embryophyta</taxon>
        <taxon>Tracheophyta</taxon>
        <taxon>Spermatophyta</taxon>
        <taxon>Magnoliopsida</taxon>
        <taxon>Liliopsida</taxon>
        <taxon>Poales</taxon>
        <taxon>Cyperaceae</taxon>
        <taxon>Cyperoideae</taxon>
        <taxon>Cariceae</taxon>
        <taxon>Carex</taxon>
        <taxon>Carex subgen. Euthyceras</taxon>
    </lineage>
</organism>
<comment type="caution">
    <text evidence="1">The sequence shown here is derived from an EMBL/GenBank/DDBJ whole genome shotgun (WGS) entry which is preliminary data.</text>
</comment>
<proteinExistence type="predicted"/>
<accession>A0A833RPE7</accession>
<sequence length="188" mass="21326">MSVIEIKRFRVKEKGKNHGQAFRVDEFIQGTKHADQHTSLKQRLYRGWWVGLVLPRKGKHDKNTFHEIRLFNPCFFSMSCIQATTTYKPSLGPAVRRQYKRLETVYCASLSSTFDQKSRNFTCVNVAYSPPKYKRLTAICGIGGASSAGSSDDLVCDSADLMQYVMVLQISSENDISLPVCSLSQWSR</sequence>
<evidence type="ECO:0000313" key="2">
    <source>
        <dbReference type="Proteomes" id="UP000623129"/>
    </source>
</evidence>
<dbReference type="AlphaFoldDB" id="A0A833RPE7"/>
<dbReference type="Proteomes" id="UP000623129">
    <property type="component" value="Unassembled WGS sequence"/>
</dbReference>
<reference evidence="1" key="1">
    <citation type="submission" date="2020-01" db="EMBL/GenBank/DDBJ databases">
        <title>Genome sequence of Kobresia littledalei, the first chromosome-level genome in the family Cyperaceae.</title>
        <authorList>
            <person name="Qu G."/>
        </authorList>
    </citation>
    <scope>NUCLEOTIDE SEQUENCE</scope>
    <source>
        <strain evidence="1">C.B.Clarke</strain>
        <tissue evidence="1">Leaf</tissue>
    </source>
</reference>